<gene>
    <name evidence="1" type="ORF">LPTSP3_g31850</name>
</gene>
<name>A0ABM7UMD9_9LEPT</name>
<proteinExistence type="predicted"/>
<sequence>MNSQELENFLKTEFTAIKTYPTGLIALNRDNLDYFVESCHESKIREIIPLYHDKVTRLMNTLPGIGTLTQFLLCCHS</sequence>
<accession>A0ABM7UMD9</accession>
<reference evidence="1 2" key="1">
    <citation type="submission" date="2021-08" db="EMBL/GenBank/DDBJ databases">
        <title>Complete genome sequence of Leptospira kobayashii strain E30.</title>
        <authorList>
            <person name="Nakao R."/>
            <person name="Nakamura S."/>
            <person name="Masuzawa T."/>
            <person name="Koizumi N."/>
        </authorList>
    </citation>
    <scope>NUCLEOTIDE SEQUENCE [LARGE SCALE GENOMIC DNA]</scope>
    <source>
        <strain evidence="1 2">E30</strain>
    </source>
</reference>
<protein>
    <submittedName>
        <fullName evidence="1">Uncharacterized protein</fullName>
    </submittedName>
</protein>
<dbReference type="Proteomes" id="UP000245263">
    <property type="component" value="Chromosome 1"/>
</dbReference>
<keyword evidence="2" id="KW-1185">Reference proteome</keyword>
<organism evidence="1 2">
    <name type="scientific">Leptospira kobayashii</name>
    <dbReference type="NCBI Taxonomy" id="1917830"/>
    <lineage>
        <taxon>Bacteria</taxon>
        <taxon>Pseudomonadati</taxon>
        <taxon>Spirochaetota</taxon>
        <taxon>Spirochaetia</taxon>
        <taxon>Leptospirales</taxon>
        <taxon>Leptospiraceae</taxon>
        <taxon>Leptospira</taxon>
    </lineage>
</organism>
<evidence type="ECO:0000313" key="2">
    <source>
        <dbReference type="Proteomes" id="UP000245263"/>
    </source>
</evidence>
<dbReference type="EMBL" id="AP025028">
    <property type="protein sequence ID" value="BDA80255.1"/>
    <property type="molecule type" value="Genomic_DNA"/>
</dbReference>
<evidence type="ECO:0000313" key="1">
    <source>
        <dbReference type="EMBL" id="BDA80255.1"/>
    </source>
</evidence>